<sequence length="140" mass="16568">MVDLKETFKQFMLTSILGLGSKILTIFISGWLDSYMNHAVANFIGLSLNAALDFFMMKKVFKVEEQESSQFVVRYTITVITAVIVAQLLYMAVHAYIHKYDTEWEKKKWEKYVFWIRYMTGAIAYGFVEFPMHKFWVFKK</sequence>
<evidence type="ECO:0000313" key="2">
    <source>
        <dbReference type="EMBL" id="QHU06980.1"/>
    </source>
</evidence>
<keyword evidence="1" id="KW-0812">Transmembrane</keyword>
<organism evidence="2">
    <name type="scientific">viral metagenome</name>
    <dbReference type="NCBI Taxonomy" id="1070528"/>
    <lineage>
        <taxon>unclassified sequences</taxon>
        <taxon>metagenomes</taxon>
        <taxon>organismal metagenomes</taxon>
    </lineage>
</organism>
<feature type="transmembrane region" description="Helical" evidence="1">
    <location>
        <begin position="77"/>
        <end position="97"/>
    </location>
</feature>
<feature type="transmembrane region" description="Helical" evidence="1">
    <location>
        <begin position="38"/>
        <end position="56"/>
    </location>
</feature>
<keyword evidence="1" id="KW-0472">Membrane</keyword>
<feature type="transmembrane region" description="Helical" evidence="1">
    <location>
        <begin position="12"/>
        <end position="32"/>
    </location>
</feature>
<name>A0A6C0JQM3_9ZZZZ</name>
<evidence type="ECO:0008006" key="3">
    <source>
        <dbReference type="Google" id="ProtNLM"/>
    </source>
</evidence>
<feature type="transmembrane region" description="Helical" evidence="1">
    <location>
        <begin position="112"/>
        <end position="130"/>
    </location>
</feature>
<protein>
    <recommendedName>
        <fullName evidence="3">GtrA-like protein domain-containing protein</fullName>
    </recommendedName>
</protein>
<dbReference type="EMBL" id="MN740670">
    <property type="protein sequence ID" value="QHU06980.1"/>
    <property type="molecule type" value="Genomic_DNA"/>
</dbReference>
<accession>A0A6C0JQM3</accession>
<dbReference type="AlphaFoldDB" id="A0A6C0JQM3"/>
<reference evidence="2" key="1">
    <citation type="journal article" date="2020" name="Nature">
        <title>Giant virus diversity and host interactions through global metagenomics.</title>
        <authorList>
            <person name="Schulz F."/>
            <person name="Roux S."/>
            <person name="Paez-Espino D."/>
            <person name="Jungbluth S."/>
            <person name="Walsh D.A."/>
            <person name="Denef V.J."/>
            <person name="McMahon K.D."/>
            <person name="Konstantinidis K.T."/>
            <person name="Eloe-Fadrosh E.A."/>
            <person name="Kyrpides N.C."/>
            <person name="Woyke T."/>
        </authorList>
    </citation>
    <scope>NUCLEOTIDE SEQUENCE</scope>
    <source>
        <strain evidence="2">GVMAG-S-1038524-41</strain>
    </source>
</reference>
<proteinExistence type="predicted"/>
<keyword evidence="1" id="KW-1133">Transmembrane helix</keyword>
<evidence type="ECO:0000256" key="1">
    <source>
        <dbReference type="SAM" id="Phobius"/>
    </source>
</evidence>